<dbReference type="GO" id="GO:0006310">
    <property type="term" value="P:DNA recombination"/>
    <property type="evidence" value="ECO:0007669"/>
    <property type="project" value="UniProtKB-KW"/>
</dbReference>
<dbReference type="OrthoDB" id="1706095at2759"/>
<feature type="signal peptide" evidence="2">
    <location>
        <begin position="1"/>
        <end position="18"/>
    </location>
</feature>
<evidence type="ECO:0000313" key="6">
    <source>
        <dbReference type="Proteomes" id="UP000187203"/>
    </source>
</evidence>
<dbReference type="InterPro" id="IPR010285">
    <property type="entry name" value="DNA_helicase_pif1-like_DEAD"/>
</dbReference>
<keyword evidence="1" id="KW-0378">Hydrolase</keyword>
<evidence type="ECO:0000259" key="3">
    <source>
        <dbReference type="Pfam" id="PF05970"/>
    </source>
</evidence>
<keyword evidence="1" id="KW-0234">DNA repair</keyword>
<sequence>MSSHKKIVFVTETILASLVLWPICKFPQASYTVEFQKCGLPHAHILLWLQSSARFKTPADIDRVVSAEIPNKELDPSAYEAVTSMMMHGPCGIGFPRAPCMEKSQCDKHFPKKFCDRTKIDERGYPTYRRRNDGAFCVKNGAVLDNRHVVPHNVDLLIKYHAHINVEICNQSKAIKYLFKYINKGPDRARAVIEPDRDRAERGVDANGCVVNEIKAYLDCRYLCAYESCWRLFSFDIHFRHPAILRFLVHLRDQQNVYFKTSQSAEAILARPDVRRTMFTEWMAANAKYESARTLLYADFPREFVWHPDRKEIRTVKGVLHPTFQAACEAHGLLGDDKEWHAAMDESSYAASAYELRELFTLLIVFCQVSHPTNFFEQHWAMMSDDVEYNLRGAMPDPNLPIPSNEIHNRVLSLIGDILLCYGTSLADKNLHVPPSTGGIFEDDKLIFEELSYNCDELESEHAGLVYALNPQQRSIYEPILASVEGGAGQMFFVHGHGGTGKTFLWKTVLAAVRLRGSIALAVASSGIASLLLPGGRTAHSRFKIPLNIDRWSTCEIRRGTQVARLMQQTKLIVWDEAPMMNRHCIEALDRSLRDICGASQPALMQLPFGGITVVFGGDLRQILPVISGGSRGDIVDSTICNSPLWSHCRNMHLTVNMRVLTSNSDNLDHGCLASFARWLINVGDGNLPASPDYDDPEGDWIEIPTDLLIKYSGPRFIDCYAEPSYLRQRAIITPFNNVVDQINECMLDLMLGPPSDYFSHDSVSVPSGLTSGQLSSYPIEFLNTITSPGVPAHRLRLKVGAVVMLLRNVNQMSGLCNGTRLIINVLGVNVIQAEIISGDHISRFTRNIVYNEVLSCISSYFEL</sequence>
<dbReference type="GO" id="GO:0005524">
    <property type="term" value="F:ATP binding"/>
    <property type="evidence" value="ECO:0007669"/>
    <property type="project" value="UniProtKB-KW"/>
</dbReference>
<proteinExistence type="inferred from homology"/>
<dbReference type="STRING" id="93759.A0A1R3H4N8"/>
<gene>
    <name evidence="5" type="ORF">COLO4_31363</name>
</gene>
<dbReference type="EC" id="5.6.2.3" evidence="1"/>
<accession>A0A1R3H4N8</accession>
<dbReference type="PANTHER" id="PTHR10492:SF90">
    <property type="entry name" value="ATP-DEPENDENT DNA HELICASE"/>
    <property type="match status" value="1"/>
</dbReference>
<comment type="similarity">
    <text evidence="1">Belongs to the helicase family.</text>
</comment>
<dbReference type="GO" id="GO:0016887">
    <property type="term" value="F:ATP hydrolysis activity"/>
    <property type="evidence" value="ECO:0007669"/>
    <property type="project" value="RHEA"/>
</dbReference>
<feature type="chain" id="PRO_5012639028" description="ATP-dependent DNA helicase" evidence="2">
    <location>
        <begin position="19"/>
        <end position="864"/>
    </location>
</feature>
<dbReference type="Gene3D" id="3.40.50.300">
    <property type="entry name" value="P-loop containing nucleotide triphosphate hydrolases"/>
    <property type="match status" value="1"/>
</dbReference>
<dbReference type="GO" id="GO:0006281">
    <property type="term" value="P:DNA repair"/>
    <property type="evidence" value="ECO:0007669"/>
    <property type="project" value="UniProtKB-KW"/>
</dbReference>
<keyword evidence="6" id="KW-1185">Reference proteome</keyword>
<evidence type="ECO:0000313" key="5">
    <source>
        <dbReference type="EMBL" id="OMO65292.1"/>
    </source>
</evidence>
<dbReference type="PANTHER" id="PTHR10492">
    <property type="match status" value="1"/>
</dbReference>
<dbReference type="Proteomes" id="UP000187203">
    <property type="component" value="Unassembled WGS sequence"/>
</dbReference>
<dbReference type="GO" id="GO:0043139">
    <property type="term" value="F:5'-3' DNA helicase activity"/>
    <property type="evidence" value="ECO:0007669"/>
    <property type="project" value="UniProtKB-EC"/>
</dbReference>
<comment type="catalytic activity">
    <reaction evidence="1">
        <text>ATP + H2O = ADP + phosphate + H(+)</text>
        <dbReference type="Rhea" id="RHEA:13065"/>
        <dbReference type="ChEBI" id="CHEBI:15377"/>
        <dbReference type="ChEBI" id="CHEBI:15378"/>
        <dbReference type="ChEBI" id="CHEBI:30616"/>
        <dbReference type="ChEBI" id="CHEBI:43474"/>
        <dbReference type="ChEBI" id="CHEBI:456216"/>
        <dbReference type="EC" id="5.6.2.3"/>
    </reaction>
</comment>
<comment type="caution">
    <text evidence="5">The sequence shown here is derived from an EMBL/GenBank/DDBJ whole genome shotgun (WGS) entry which is preliminary data.</text>
</comment>
<reference evidence="6" key="1">
    <citation type="submission" date="2013-09" db="EMBL/GenBank/DDBJ databases">
        <title>Corchorus olitorius genome sequencing.</title>
        <authorList>
            <person name="Alam M."/>
            <person name="Haque M.S."/>
            <person name="Islam M.S."/>
            <person name="Emdad E.M."/>
            <person name="Islam M.M."/>
            <person name="Ahmed B."/>
            <person name="Halim A."/>
            <person name="Hossen Q.M.M."/>
            <person name="Hossain M.Z."/>
            <person name="Ahmed R."/>
            <person name="Khan M.M."/>
            <person name="Islam R."/>
            <person name="Rashid M.M."/>
            <person name="Khan S.A."/>
            <person name="Rahman M.S."/>
            <person name="Alam M."/>
            <person name="Yahiya A.S."/>
            <person name="Khan M.S."/>
            <person name="Azam M.S."/>
            <person name="Haque T."/>
            <person name="Lashkar M.Z.H."/>
            <person name="Akhand A.I."/>
            <person name="Morshed G."/>
            <person name="Roy S."/>
            <person name="Uddin K.S."/>
            <person name="Rabeya T."/>
            <person name="Hossain A.S."/>
            <person name="Chowdhury A."/>
            <person name="Snigdha A.R."/>
            <person name="Mortoza M.S."/>
            <person name="Matin S.A."/>
            <person name="Hoque S.M.E."/>
            <person name="Islam M.K."/>
            <person name="Roy D.K."/>
            <person name="Haider R."/>
            <person name="Moosa M.M."/>
            <person name="Elias S.M."/>
            <person name="Hasan A.M."/>
            <person name="Jahan S."/>
            <person name="Shafiuddin M."/>
            <person name="Mahmood N."/>
            <person name="Shommy N.S."/>
        </authorList>
    </citation>
    <scope>NUCLEOTIDE SEQUENCE [LARGE SCALE GENOMIC DNA]</scope>
    <source>
        <strain evidence="6">cv. O-4</strain>
    </source>
</reference>
<dbReference type="SUPFAM" id="SSF52540">
    <property type="entry name" value="P-loop containing nucleoside triphosphate hydrolases"/>
    <property type="match status" value="2"/>
</dbReference>
<feature type="domain" description="DNA helicase Pif1-like DEAD-box helicase" evidence="3">
    <location>
        <begin position="469"/>
        <end position="690"/>
    </location>
</feature>
<organism evidence="5 6">
    <name type="scientific">Corchorus olitorius</name>
    <dbReference type="NCBI Taxonomy" id="93759"/>
    <lineage>
        <taxon>Eukaryota</taxon>
        <taxon>Viridiplantae</taxon>
        <taxon>Streptophyta</taxon>
        <taxon>Embryophyta</taxon>
        <taxon>Tracheophyta</taxon>
        <taxon>Spermatophyta</taxon>
        <taxon>Magnoliopsida</taxon>
        <taxon>eudicotyledons</taxon>
        <taxon>Gunneridae</taxon>
        <taxon>Pentapetalae</taxon>
        <taxon>rosids</taxon>
        <taxon>malvids</taxon>
        <taxon>Malvales</taxon>
        <taxon>Malvaceae</taxon>
        <taxon>Grewioideae</taxon>
        <taxon>Apeibeae</taxon>
        <taxon>Corchorus</taxon>
    </lineage>
</organism>
<dbReference type="AlphaFoldDB" id="A0A1R3H4N8"/>
<comment type="cofactor">
    <cofactor evidence="1">
        <name>Mg(2+)</name>
        <dbReference type="ChEBI" id="CHEBI:18420"/>
    </cofactor>
</comment>
<feature type="domain" description="DNA helicase Pif1-like 2B" evidence="4">
    <location>
        <begin position="781"/>
        <end position="827"/>
    </location>
</feature>
<evidence type="ECO:0000259" key="4">
    <source>
        <dbReference type="Pfam" id="PF21530"/>
    </source>
</evidence>
<dbReference type="GO" id="GO:0000723">
    <property type="term" value="P:telomere maintenance"/>
    <property type="evidence" value="ECO:0007669"/>
    <property type="project" value="InterPro"/>
</dbReference>
<dbReference type="Pfam" id="PF21530">
    <property type="entry name" value="Pif1_2B_dom"/>
    <property type="match status" value="1"/>
</dbReference>
<evidence type="ECO:0000256" key="1">
    <source>
        <dbReference type="RuleBase" id="RU363044"/>
    </source>
</evidence>
<dbReference type="EMBL" id="AWUE01020846">
    <property type="protein sequence ID" value="OMO65292.1"/>
    <property type="molecule type" value="Genomic_DNA"/>
</dbReference>
<keyword evidence="2" id="KW-0732">Signal</keyword>
<keyword evidence="1" id="KW-0547">Nucleotide-binding</keyword>
<protein>
    <recommendedName>
        <fullName evidence="1">ATP-dependent DNA helicase</fullName>
        <ecNumber evidence="1">5.6.2.3</ecNumber>
    </recommendedName>
</protein>
<keyword evidence="1 5" id="KW-0347">Helicase</keyword>
<keyword evidence="1" id="KW-0233">DNA recombination</keyword>
<keyword evidence="1" id="KW-0227">DNA damage</keyword>
<name>A0A1R3H4N8_9ROSI</name>
<dbReference type="InterPro" id="IPR027417">
    <property type="entry name" value="P-loop_NTPase"/>
</dbReference>
<dbReference type="InterPro" id="IPR049163">
    <property type="entry name" value="Pif1-like_2B_dom"/>
</dbReference>
<dbReference type="Pfam" id="PF05970">
    <property type="entry name" value="PIF1"/>
    <property type="match status" value="1"/>
</dbReference>
<keyword evidence="1" id="KW-0067">ATP-binding</keyword>
<evidence type="ECO:0000256" key="2">
    <source>
        <dbReference type="SAM" id="SignalP"/>
    </source>
</evidence>